<comment type="subcellular location">
    <subcellularLocation>
        <location evidence="1">Nucleus</location>
    </subcellularLocation>
</comment>
<dbReference type="GO" id="GO:0000987">
    <property type="term" value="F:cis-regulatory region sequence-specific DNA binding"/>
    <property type="evidence" value="ECO:0007669"/>
    <property type="project" value="InterPro"/>
</dbReference>
<name>A0A9W8BD69_9FUNG</name>
<feature type="compositionally biased region" description="Polar residues" evidence="6">
    <location>
        <begin position="352"/>
        <end position="361"/>
    </location>
</feature>
<evidence type="ECO:0000256" key="4">
    <source>
        <dbReference type="ARBA" id="ARBA00023163"/>
    </source>
</evidence>
<evidence type="ECO:0000256" key="2">
    <source>
        <dbReference type="ARBA" id="ARBA00023015"/>
    </source>
</evidence>
<dbReference type="Proteomes" id="UP001150907">
    <property type="component" value="Unassembled WGS sequence"/>
</dbReference>
<keyword evidence="9" id="KW-1185">Reference proteome</keyword>
<feature type="region of interest" description="Disordered" evidence="6">
    <location>
        <begin position="1"/>
        <end position="35"/>
    </location>
</feature>
<feature type="compositionally biased region" description="Pro residues" evidence="6">
    <location>
        <begin position="502"/>
        <end position="511"/>
    </location>
</feature>
<comment type="caution">
    <text evidence="8">The sequence shown here is derived from an EMBL/GenBank/DDBJ whole genome shotgun (WGS) entry which is preliminary data.</text>
</comment>
<keyword evidence="3" id="KW-0238">DNA-binding</keyword>
<evidence type="ECO:0000256" key="6">
    <source>
        <dbReference type="SAM" id="MobiDB-lite"/>
    </source>
</evidence>
<dbReference type="GO" id="GO:0045944">
    <property type="term" value="P:positive regulation of transcription by RNA polymerase II"/>
    <property type="evidence" value="ECO:0007669"/>
    <property type="project" value="InterPro"/>
</dbReference>
<dbReference type="SMART" id="SM00432">
    <property type="entry name" value="MADS"/>
    <property type="match status" value="1"/>
</dbReference>
<evidence type="ECO:0000256" key="1">
    <source>
        <dbReference type="ARBA" id="ARBA00004123"/>
    </source>
</evidence>
<evidence type="ECO:0000313" key="9">
    <source>
        <dbReference type="Proteomes" id="UP001150907"/>
    </source>
</evidence>
<feature type="domain" description="MADS-box" evidence="7">
    <location>
        <begin position="140"/>
        <end position="200"/>
    </location>
</feature>
<dbReference type="GO" id="GO:0046983">
    <property type="term" value="F:protein dimerization activity"/>
    <property type="evidence" value="ECO:0007669"/>
    <property type="project" value="InterPro"/>
</dbReference>
<sequence>MYGYDSRLLGYPDSLTTTPADSATLTPPTSSSSVTNAANPLSIFRMNSAFAPEDHAHLSGVADANLLLEQHHQQQQQQQAAKFSVGSDSRTQTPPQKRPREGDDSDAGESESLPRNAAASATNVSGDGMGDNEVVSDKRAGRRKIKIEFIEDKSRRHITFSKRKAGIMKKAYELSTLTGTQVLLLVVSETGLVYTFTTPKLQQMVTQSEGKNLIQACLSAPDLPGDRLGMPILAESNGYITLSRHTSNAAASASAIAMAEPHEVQYRFIEERNHDSASPATAPAVNPAAASYIQYSYNHNTIAQAAAASVSAGTSPVAGSSGASYAAGMQQYQAAAVAAAAASQVPGYASYPASTTQSQHHSPIASAATQQQYAPQSQSSASISAAAAVAAASSIPGMASGLASYHHQSAYTHQPSHHHQGHYVYHQPQPHHAQYSHPVHYAAHHHSQPDASATPTNSSVNAAAVAAAVAAGSTGVSYMNTGHYWPHVTAAGLTPPQHHQHPPQPSQPTPPTLLQRAGYANGN</sequence>
<feature type="region of interest" description="Disordered" evidence="6">
    <location>
        <begin position="70"/>
        <end position="137"/>
    </location>
</feature>
<feature type="region of interest" description="Disordered" evidence="6">
    <location>
        <begin position="349"/>
        <end position="373"/>
    </location>
</feature>
<evidence type="ECO:0000256" key="3">
    <source>
        <dbReference type="ARBA" id="ARBA00023125"/>
    </source>
</evidence>
<dbReference type="CDD" id="cd00266">
    <property type="entry name" value="MADS_SRF_like"/>
    <property type="match status" value="1"/>
</dbReference>
<dbReference type="PRINTS" id="PR00404">
    <property type="entry name" value="MADSDOMAIN"/>
</dbReference>
<proteinExistence type="predicted"/>
<evidence type="ECO:0000256" key="5">
    <source>
        <dbReference type="ARBA" id="ARBA00023242"/>
    </source>
</evidence>
<feature type="region of interest" description="Disordered" evidence="6">
    <location>
        <begin position="489"/>
        <end position="523"/>
    </location>
</feature>
<gene>
    <name evidence="8" type="primary">MCM1</name>
    <name evidence="8" type="ORF">H4R26_003156</name>
</gene>
<dbReference type="EMBL" id="JANBQF010000233">
    <property type="protein sequence ID" value="KAJ2003283.1"/>
    <property type="molecule type" value="Genomic_DNA"/>
</dbReference>
<dbReference type="Gene3D" id="3.40.1810.10">
    <property type="entry name" value="Transcription factor, MADS-box"/>
    <property type="match status" value="1"/>
</dbReference>
<dbReference type="PROSITE" id="PS50066">
    <property type="entry name" value="MADS_BOX_2"/>
    <property type="match status" value="1"/>
</dbReference>
<dbReference type="PROSITE" id="PS00350">
    <property type="entry name" value="MADS_BOX_1"/>
    <property type="match status" value="1"/>
</dbReference>
<reference evidence="8" key="1">
    <citation type="submission" date="2022-07" db="EMBL/GenBank/DDBJ databases">
        <title>Phylogenomic reconstructions and comparative analyses of Kickxellomycotina fungi.</title>
        <authorList>
            <person name="Reynolds N.K."/>
            <person name="Stajich J.E."/>
            <person name="Barry K."/>
            <person name="Grigoriev I.V."/>
            <person name="Crous P."/>
            <person name="Smith M.E."/>
        </authorList>
    </citation>
    <scope>NUCLEOTIDE SEQUENCE</scope>
    <source>
        <strain evidence="8">IMI 214461</strain>
    </source>
</reference>
<dbReference type="FunFam" id="3.40.1810.10:FF:000002">
    <property type="entry name" value="Serum response factor b"/>
    <property type="match status" value="1"/>
</dbReference>
<dbReference type="GO" id="GO:0005634">
    <property type="term" value="C:nucleus"/>
    <property type="evidence" value="ECO:0007669"/>
    <property type="project" value="UniProtKB-SubCell"/>
</dbReference>
<keyword evidence="5" id="KW-0539">Nucleus</keyword>
<keyword evidence="2" id="KW-0805">Transcription regulation</keyword>
<dbReference type="InterPro" id="IPR036879">
    <property type="entry name" value="TF_MADSbox_sf"/>
</dbReference>
<dbReference type="InterPro" id="IPR033897">
    <property type="entry name" value="SRF-like_MADS-box"/>
</dbReference>
<keyword evidence="4" id="KW-0804">Transcription</keyword>
<dbReference type="Pfam" id="PF00319">
    <property type="entry name" value="SRF-TF"/>
    <property type="match status" value="1"/>
</dbReference>
<dbReference type="GO" id="GO:0000981">
    <property type="term" value="F:DNA-binding transcription factor activity, RNA polymerase II-specific"/>
    <property type="evidence" value="ECO:0007669"/>
    <property type="project" value="InterPro"/>
</dbReference>
<dbReference type="PANTHER" id="PTHR48019">
    <property type="entry name" value="SERUM RESPONSE FACTOR HOMOLOG"/>
    <property type="match status" value="1"/>
</dbReference>
<evidence type="ECO:0000259" key="7">
    <source>
        <dbReference type="PROSITE" id="PS50066"/>
    </source>
</evidence>
<dbReference type="InterPro" id="IPR050142">
    <property type="entry name" value="MADS-box/MEF2_TF"/>
</dbReference>
<dbReference type="InterPro" id="IPR002100">
    <property type="entry name" value="TF_MADSbox"/>
</dbReference>
<feature type="compositionally biased region" description="Low complexity" evidence="6">
    <location>
        <begin position="13"/>
        <end position="33"/>
    </location>
</feature>
<protein>
    <submittedName>
        <fullName evidence="8">Transcription factor of the MADS box</fullName>
    </submittedName>
</protein>
<organism evidence="8 9">
    <name type="scientific">Coemansia thaxteri</name>
    <dbReference type="NCBI Taxonomy" id="2663907"/>
    <lineage>
        <taxon>Eukaryota</taxon>
        <taxon>Fungi</taxon>
        <taxon>Fungi incertae sedis</taxon>
        <taxon>Zoopagomycota</taxon>
        <taxon>Kickxellomycotina</taxon>
        <taxon>Kickxellomycetes</taxon>
        <taxon>Kickxellales</taxon>
        <taxon>Kickxellaceae</taxon>
        <taxon>Coemansia</taxon>
    </lineage>
</organism>
<feature type="compositionally biased region" description="Polar residues" evidence="6">
    <location>
        <begin position="86"/>
        <end position="95"/>
    </location>
</feature>
<evidence type="ECO:0000313" key="8">
    <source>
        <dbReference type="EMBL" id="KAJ2003283.1"/>
    </source>
</evidence>
<accession>A0A9W8BD69</accession>
<dbReference type="OrthoDB" id="2284405at2759"/>
<dbReference type="AlphaFoldDB" id="A0A9W8BD69"/>
<dbReference type="SUPFAM" id="SSF55455">
    <property type="entry name" value="SRF-like"/>
    <property type="match status" value="1"/>
</dbReference>